<evidence type="ECO:0000256" key="1">
    <source>
        <dbReference type="ARBA" id="ARBA00022722"/>
    </source>
</evidence>
<dbReference type="Proteomes" id="UP000514713">
    <property type="component" value="Chromosome"/>
</dbReference>
<dbReference type="InterPro" id="IPR012337">
    <property type="entry name" value="RNaseH-like_sf"/>
</dbReference>
<evidence type="ECO:0000313" key="5">
    <source>
        <dbReference type="EMBL" id="QMS87592.1"/>
    </source>
</evidence>
<dbReference type="RefSeq" id="WP_181930881.1">
    <property type="nucleotide sequence ID" value="NZ_CP054698.1"/>
</dbReference>
<organism evidence="5 6">
    <name type="scientific">Nostoc edaphicum CCNP1411</name>
    <dbReference type="NCBI Taxonomy" id="1472755"/>
    <lineage>
        <taxon>Bacteria</taxon>
        <taxon>Bacillati</taxon>
        <taxon>Cyanobacteriota</taxon>
        <taxon>Cyanophyceae</taxon>
        <taxon>Nostocales</taxon>
        <taxon>Nostocaceae</taxon>
        <taxon>Nostoc</taxon>
    </lineage>
</organism>
<keyword evidence="2" id="KW-0378">Hydrolase</keyword>
<evidence type="ECO:0000256" key="2">
    <source>
        <dbReference type="ARBA" id="ARBA00022801"/>
    </source>
</evidence>
<dbReference type="Gene3D" id="3.30.420.10">
    <property type="entry name" value="Ribonuclease H-like superfamily/Ribonuclease H"/>
    <property type="match status" value="1"/>
</dbReference>
<dbReference type="InterPro" id="IPR036397">
    <property type="entry name" value="RNaseH_sf"/>
</dbReference>
<dbReference type="CDD" id="cd06127">
    <property type="entry name" value="DEDDh"/>
    <property type="match status" value="1"/>
</dbReference>
<evidence type="ECO:0000259" key="4">
    <source>
        <dbReference type="SMART" id="SM00479"/>
    </source>
</evidence>
<evidence type="ECO:0000256" key="3">
    <source>
        <dbReference type="ARBA" id="ARBA00022839"/>
    </source>
</evidence>
<gene>
    <name evidence="5" type="ORF">HUN01_08375</name>
</gene>
<dbReference type="SUPFAM" id="SSF53098">
    <property type="entry name" value="Ribonuclease H-like"/>
    <property type="match status" value="1"/>
</dbReference>
<dbReference type="GO" id="GO:0003676">
    <property type="term" value="F:nucleic acid binding"/>
    <property type="evidence" value="ECO:0007669"/>
    <property type="project" value="InterPro"/>
</dbReference>
<proteinExistence type="predicted"/>
<dbReference type="EMBL" id="CP054698">
    <property type="protein sequence ID" value="QMS87592.1"/>
    <property type="molecule type" value="Genomic_DNA"/>
</dbReference>
<reference evidence="6" key="1">
    <citation type="submission" date="2020-06" db="EMBL/GenBank/DDBJ databases">
        <title>Nostoc edaphicum CCNP1411 genome.</title>
        <authorList>
            <person name="Fidor A."/>
            <person name="Grabski M."/>
            <person name="Gawor J."/>
            <person name="Gromadka R."/>
            <person name="Wegrzyn G."/>
            <person name="Mazur-Marzec H."/>
        </authorList>
    </citation>
    <scope>NUCLEOTIDE SEQUENCE [LARGE SCALE GENOMIC DNA]</scope>
    <source>
        <strain evidence="6">CCNP1411</strain>
    </source>
</reference>
<keyword evidence="6" id="KW-1185">Reference proteome</keyword>
<dbReference type="GO" id="GO:0008408">
    <property type="term" value="F:3'-5' exonuclease activity"/>
    <property type="evidence" value="ECO:0007669"/>
    <property type="project" value="TreeGrafter"/>
</dbReference>
<protein>
    <submittedName>
        <fullName evidence="5">3'-5' exonuclease</fullName>
    </submittedName>
</protein>
<dbReference type="Pfam" id="PF00929">
    <property type="entry name" value="RNase_T"/>
    <property type="match status" value="1"/>
</dbReference>
<keyword evidence="3 5" id="KW-0269">Exonuclease</keyword>
<dbReference type="InterPro" id="IPR013520">
    <property type="entry name" value="Ribonucl_H"/>
</dbReference>
<accession>A0A7D7LD64</accession>
<dbReference type="PANTHER" id="PTHR30231">
    <property type="entry name" value="DNA POLYMERASE III SUBUNIT EPSILON"/>
    <property type="match status" value="1"/>
</dbReference>
<dbReference type="SMART" id="SM00479">
    <property type="entry name" value="EXOIII"/>
    <property type="match status" value="1"/>
</dbReference>
<dbReference type="KEGG" id="ned:HUN01_08375"/>
<evidence type="ECO:0000313" key="6">
    <source>
        <dbReference type="Proteomes" id="UP000514713"/>
    </source>
</evidence>
<name>A0A7D7LD64_9NOSO</name>
<keyword evidence="1" id="KW-0540">Nuclease</keyword>
<sequence length="253" mass="28899">MTQNSFVSSNAQFPIPDEVLILDTETTGLDVKTGQVIELGAILYSVRHQTTIKQYSTLLPAQNNPAEHINRIKPAPLMEITEEQVAESVWMITEMAKKAQVIVAHNAEFDQKWFGSSNNGKSLLPVLLNSKNEPLRWVCTCTEFEWPRQIRSGQSLIELAAAHDIGIFGNHRALTDCQLIAYLFDRMENLNAMFQMALRPKAWFKALVTYDNRELAKKAGFKWIPELKSWVRKMAVDDIKELPFMVNQIEFCQ</sequence>
<feature type="domain" description="Exonuclease" evidence="4">
    <location>
        <begin position="18"/>
        <end position="193"/>
    </location>
</feature>
<dbReference type="PANTHER" id="PTHR30231:SF4">
    <property type="entry name" value="PROTEIN NEN2"/>
    <property type="match status" value="1"/>
</dbReference>
<dbReference type="AlphaFoldDB" id="A0A7D7LD64"/>